<keyword evidence="3" id="KW-1185">Reference proteome</keyword>
<name>A0ABU5RZQ7_9BACT</name>
<dbReference type="RefSeq" id="WP_323325583.1">
    <property type="nucleotide sequence ID" value="NZ_JAYGIL010000003.1"/>
</dbReference>
<gene>
    <name evidence="2" type="ORF">VB776_02195</name>
</gene>
<comment type="caution">
    <text evidence="2">The sequence shown here is derived from an EMBL/GenBank/DDBJ whole genome shotgun (WGS) entry which is preliminary data.</text>
</comment>
<accession>A0ABU5RZQ7</accession>
<keyword evidence="1" id="KW-0812">Transmembrane</keyword>
<organism evidence="2 3">
    <name type="scientific">Arcicella gelida</name>
    <dbReference type="NCBI Taxonomy" id="2984195"/>
    <lineage>
        <taxon>Bacteria</taxon>
        <taxon>Pseudomonadati</taxon>
        <taxon>Bacteroidota</taxon>
        <taxon>Cytophagia</taxon>
        <taxon>Cytophagales</taxon>
        <taxon>Flectobacillaceae</taxon>
        <taxon>Arcicella</taxon>
    </lineage>
</organism>
<proteinExistence type="predicted"/>
<dbReference type="Proteomes" id="UP001303899">
    <property type="component" value="Unassembled WGS sequence"/>
</dbReference>
<evidence type="ECO:0000313" key="2">
    <source>
        <dbReference type="EMBL" id="MEA5401707.1"/>
    </source>
</evidence>
<evidence type="ECO:0008006" key="4">
    <source>
        <dbReference type="Google" id="ProtNLM"/>
    </source>
</evidence>
<dbReference type="EMBL" id="JAYGIL010000003">
    <property type="protein sequence ID" value="MEA5401707.1"/>
    <property type="molecule type" value="Genomic_DNA"/>
</dbReference>
<evidence type="ECO:0000256" key="1">
    <source>
        <dbReference type="SAM" id="Phobius"/>
    </source>
</evidence>
<evidence type="ECO:0000313" key="3">
    <source>
        <dbReference type="Proteomes" id="UP001303899"/>
    </source>
</evidence>
<reference evidence="2 3" key="1">
    <citation type="submission" date="2023-12" db="EMBL/GenBank/DDBJ databases">
        <title>Novel species of the genus Arcicella isolated from rivers.</title>
        <authorList>
            <person name="Lu H."/>
        </authorList>
    </citation>
    <scope>NUCLEOTIDE SEQUENCE [LARGE SCALE GENOMIC DNA]</scope>
    <source>
        <strain evidence="2 3">DC2W</strain>
    </source>
</reference>
<keyword evidence="1" id="KW-1133">Transmembrane helix</keyword>
<keyword evidence="1" id="KW-0472">Membrane</keyword>
<protein>
    <recommendedName>
        <fullName evidence="4">DUF2335 domain-containing protein</fullName>
    </recommendedName>
</protein>
<feature type="transmembrane region" description="Helical" evidence="1">
    <location>
        <begin position="85"/>
        <end position="109"/>
    </location>
</feature>
<sequence>MTPLQQLEEKAKLAFGRVETKPDQYTLSNLDDLAKATQIQGKQQDISERKKFAKWIFFMVVGWLISIVAIIVFVGLKLLVLSDSIILGLIGSTTINVTAFFLAVTKYLFPSKSED</sequence>
<feature type="transmembrane region" description="Helical" evidence="1">
    <location>
        <begin position="55"/>
        <end position="79"/>
    </location>
</feature>